<dbReference type="EMBL" id="AHGT01000056">
    <property type="protein sequence ID" value="ESU36107.1"/>
    <property type="molecule type" value="Genomic_DNA"/>
</dbReference>
<protein>
    <submittedName>
        <fullName evidence="2">Uncharacterized protein</fullName>
    </submittedName>
</protein>
<proteinExistence type="predicted"/>
<reference evidence="3" key="1">
    <citation type="submission" date="2012-02" db="EMBL/GenBank/DDBJ databases">
        <title>Genome sequencing of Giardia lamblia Genotypes A2 and B isolates (DH and GS) and comparative analysis with the genomes of Genotypes A1 and E (WB and Pig).</title>
        <authorList>
            <person name="Adam R."/>
            <person name="Dahlstrom E."/>
            <person name="Martens C."/>
            <person name="Bruno D."/>
            <person name="Barbian K."/>
            <person name="Porcella S.F."/>
            <person name="Nash T."/>
        </authorList>
    </citation>
    <scope>NUCLEOTIDE SEQUENCE</scope>
    <source>
        <strain evidence="3">DH</strain>
    </source>
</reference>
<dbReference type="VEuPathDB" id="GiardiaDB:QR46_4571"/>
<dbReference type="VEuPathDB" id="GiardiaDB:GL50581_2599"/>
<evidence type="ECO:0000256" key="1">
    <source>
        <dbReference type="SAM" id="Coils"/>
    </source>
</evidence>
<accession>V6TCF6</accession>
<keyword evidence="1" id="KW-0175">Coiled coil</keyword>
<organism evidence="2 3">
    <name type="scientific">Giardia intestinalis</name>
    <name type="common">Giardia lamblia</name>
    <dbReference type="NCBI Taxonomy" id="5741"/>
    <lineage>
        <taxon>Eukaryota</taxon>
        <taxon>Metamonada</taxon>
        <taxon>Diplomonadida</taxon>
        <taxon>Hexamitidae</taxon>
        <taxon>Giardiinae</taxon>
        <taxon>Giardia</taxon>
    </lineage>
</organism>
<feature type="coiled-coil region" evidence="1">
    <location>
        <begin position="86"/>
        <end position="116"/>
    </location>
</feature>
<dbReference type="AlphaFoldDB" id="V6TCF6"/>
<gene>
    <name evidence="2" type="ORF">DHA2_15193</name>
</gene>
<sequence length="323" mass="37478">MAPSRLCMGNTTFLKVSKKSRGRMPVFTALSVEDEVQERTKHIEEARKRRIIELRRVERERAKEMLSRFKAASAQNRQQQTQFIQELSLYEQKKRIQQELREIEELLRTADANQEAAGVRARAHSMARLRTKDTYERRRSALDRGNSALQLLQAQKQIDTEILERKEKTRLQTRQIEDIRARQAVLIARARELERRIALEKDQHSKPKEDKPYAIVEVTKDNYIPLLANRNKSTARIPGFQVLSDSLSDENNPSNDPDQTYHKSAFLAAEATKNMARKTAIENAESRARAEKVVRDELRKTVKEKETAKVADEAIRLLYTLSK</sequence>
<dbReference type="VEuPathDB" id="GiardiaDB:DHA2_15193"/>
<evidence type="ECO:0000313" key="2">
    <source>
        <dbReference type="EMBL" id="ESU36107.1"/>
    </source>
</evidence>
<dbReference type="VEuPathDB" id="GiardiaDB:GL50803_0015193"/>
<dbReference type="Proteomes" id="UP000018320">
    <property type="component" value="Unassembled WGS sequence"/>
</dbReference>
<evidence type="ECO:0000313" key="3">
    <source>
        <dbReference type="Proteomes" id="UP000018320"/>
    </source>
</evidence>
<reference evidence="2 3" key="2">
    <citation type="journal article" date="2013" name="Genome Biol. Evol.">
        <title>Genome sequencing of Giardia lamblia genotypes A2 and B isolates (DH and GS) and comparative analysis with the genomes of genotypes A1 and E (WB and Pig).</title>
        <authorList>
            <person name="Adam R.D."/>
            <person name="Dahlstrom E.W."/>
            <person name="Martens C.A."/>
            <person name="Bruno D.P."/>
            <person name="Barbian K.D."/>
            <person name="Ricklefs S.M."/>
            <person name="Hernandez M.M."/>
            <person name="Narla N.P."/>
            <person name="Patel R.B."/>
            <person name="Porcella S.F."/>
            <person name="Nash T.E."/>
        </authorList>
    </citation>
    <scope>NUCLEOTIDE SEQUENCE [LARGE SCALE GENOMIC DNA]</scope>
    <source>
        <strain evidence="2 3">DH</strain>
    </source>
</reference>
<comment type="caution">
    <text evidence="2">The sequence shown here is derived from an EMBL/GenBank/DDBJ whole genome shotgun (WGS) entry which is preliminary data.</text>
</comment>
<name>V6TCF6_GIAIN</name>